<feature type="region of interest" description="Disordered" evidence="1">
    <location>
        <begin position="1"/>
        <end position="26"/>
    </location>
</feature>
<protein>
    <recommendedName>
        <fullName evidence="4">DUF2795 domain-containing protein</fullName>
    </recommendedName>
</protein>
<reference evidence="2 3" key="1">
    <citation type="journal article" date="2016" name="Nat. Commun.">
        <title>Thousands of microbial genomes shed light on interconnected biogeochemical processes in an aquifer system.</title>
        <authorList>
            <person name="Anantharaman K."/>
            <person name="Brown C.T."/>
            <person name="Hug L.A."/>
            <person name="Sharon I."/>
            <person name="Castelle C.J."/>
            <person name="Probst A.J."/>
            <person name="Thomas B.C."/>
            <person name="Singh A."/>
            <person name="Wilkins M.J."/>
            <person name="Karaoz U."/>
            <person name="Brodie E.L."/>
            <person name="Williams K.H."/>
            <person name="Hubbard S.S."/>
            <person name="Banfield J.F."/>
        </authorList>
    </citation>
    <scope>NUCLEOTIDE SEQUENCE [LARGE SCALE GENOMIC DNA]</scope>
</reference>
<evidence type="ECO:0000256" key="1">
    <source>
        <dbReference type="SAM" id="MobiDB-lite"/>
    </source>
</evidence>
<dbReference type="EMBL" id="MHRK01000051">
    <property type="protein sequence ID" value="OHA22598.1"/>
    <property type="molecule type" value="Genomic_DNA"/>
</dbReference>
<dbReference type="STRING" id="1802306.A3C72_00665"/>
<evidence type="ECO:0000313" key="3">
    <source>
        <dbReference type="Proteomes" id="UP000177130"/>
    </source>
</evidence>
<sequence>MDNLENKNNMRNNEATENNSVDEMETSSNLTAITGIKDQAKLVAHLRDHVTYPATSDELIDSLNSMSYISDDDKKWFMENLPEDNYESAEEVINALETDPFKI</sequence>
<accession>A0A1G2MFE2</accession>
<comment type="caution">
    <text evidence="2">The sequence shown here is derived from an EMBL/GenBank/DDBJ whole genome shotgun (WGS) entry which is preliminary data.</text>
</comment>
<feature type="compositionally biased region" description="Low complexity" evidence="1">
    <location>
        <begin position="6"/>
        <end position="19"/>
    </location>
</feature>
<evidence type="ECO:0008006" key="4">
    <source>
        <dbReference type="Google" id="ProtNLM"/>
    </source>
</evidence>
<dbReference type="Proteomes" id="UP000177130">
    <property type="component" value="Unassembled WGS sequence"/>
</dbReference>
<gene>
    <name evidence="2" type="ORF">A3C72_00665</name>
</gene>
<name>A0A1G2MFE2_9BACT</name>
<proteinExistence type="predicted"/>
<evidence type="ECO:0000313" key="2">
    <source>
        <dbReference type="EMBL" id="OHA22598.1"/>
    </source>
</evidence>
<dbReference type="AlphaFoldDB" id="A0A1G2MFE2"/>
<organism evidence="2 3">
    <name type="scientific">Candidatus Taylorbacteria bacterium RIFCSPHIGHO2_02_FULL_43_32b</name>
    <dbReference type="NCBI Taxonomy" id="1802306"/>
    <lineage>
        <taxon>Bacteria</taxon>
        <taxon>Candidatus Tayloriibacteriota</taxon>
    </lineage>
</organism>